<dbReference type="AlphaFoldDB" id="A0A1S4EBH6"/>
<dbReference type="Proteomes" id="UP000079169">
    <property type="component" value="Unplaced"/>
</dbReference>
<evidence type="ECO:0000313" key="1">
    <source>
        <dbReference type="Proteomes" id="UP000079169"/>
    </source>
</evidence>
<name>A0A1S4EBH6_DIACI</name>
<dbReference type="PANTHER" id="PTHR35842">
    <property type="entry name" value="SI:CH211-67E16.11"/>
    <property type="match status" value="1"/>
</dbReference>
<evidence type="ECO:0000313" key="2">
    <source>
        <dbReference type="RefSeq" id="XP_017299472.2"/>
    </source>
</evidence>
<keyword evidence="1" id="KW-1185">Reference proteome</keyword>
<dbReference type="RefSeq" id="XP_017299472.2">
    <property type="nucleotide sequence ID" value="XM_017443983.2"/>
</dbReference>
<dbReference type="GeneID" id="103508770"/>
<reference evidence="2" key="1">
    <citation type="submission" date="2025-08" db="UniProtKB">
        <authorList>
            <consortium name="RefSeq"/>
        </authorList>
    </citation>
    <scope>IDENTIFICATION</scope>
</reference>
<protein>
    <submittedName>
        <fullName evidence="2">Uncharacterized protein LOC103508770</fullName>
    </submittedName>
</protein>
<dbReference type="KEGG" id="dci:103508770"/>
<gene>
    <name evidence="2" type="primary">LOC103508770</name>
</gene>
<dbReference type="PaxDb" id="121845-A0A1S4EBH6"/>
<accession>A0A1S4EBH6</accession>
<dbReference type="PANTHER" id="PTHR35842:SF1">
    <property type="entry name" value="SI:CH211-67E16.11"/>
    <property type="match status" value="1"/>
</dbReference>
<proteinExistence type="predicted"/>
<sequence length="336" mass="38601">MQDMLVEHGFRKNNINVFYNNGLQSNETDDDYQNIFLPTQKRLIRNHLQYLCEKSHCSDTLYIYLRTLTLPDGSMVLWDTNSNGKFDEGEIYRPMEFLDDISSCNAKRVIVVADQSFSAGLVTTAKDYSSFYNTSLGNVMIFPSTLDWSRRDNQWLSELFLHSDHIRTCLEKLGEFDEGEIYRPMEFLDDISSCNAKRVIVVADQSFSAGLVTTAKDYSSFYNTSLGNVMIFPSTLDWSRRDNQWLSELFLHSDHIRTCLEKLGETHQGHYQNASIPLYIGQKTGLTRSTLLGKPCGLWKMATKEVLRKYGGCSLITQSDHATNTDETDDYEDYET</sequence>
<organism evidence="1 2">
    <name type="scientific">Diaphorina citri</name>
    <name type="common">Asian citrus psyllid</name>
    <dbReference type="NCBI Taxonomy" id="121845"/>
    <lineage>
        <taxon>Eukaryota</taxon>
        <taxon>Metazoa</taxon>
        <taxon>Ecdysozoa</taxon>
        <taxon>Arthropoda</taxon>
        <taxon>Hexapoda</taxon>
        <taxon>Insecta</taxon>
        <taxon>Pterygota</taxon>
        <taxon>Neoptera</taxon>
        <taxon>Paraneoptera</taxon>
        <taxon>Hemiptera</taxon>
        <taxon>Sternorrhyncha</taxon>
        <taxon>Psylloidea</taxon>
        <taxon>Psyllidae</taxon>
        <taxon>Diaphorininae</taxon>
        <taxon>Diaphorina</taxon>
    </lineage>
</organism>